<evidence type="ECO:0000313" key="5">
    <source>
        <dbReference type="Proteomes" id="UP000660885"/>
    </source>
</evidence>
<keyword evidence="5" id="KW-1185">Reference proteome</keyword>
<name>A0ABS1U5W4_9PROT</name>
<dbReference type="PANTHER" id="PTHR43464:SF19">
    <property type="entry name" value="UBIQUINONE BIOSYNTHESIS O-METHYLTRANSFERASE, MITOCHONDRIAL"/>
    <property type="match status" value="1"/>
</dbReference>
<evidence type="ECO:0000313" key="4">
    <source>
        <dbReference type="EMBL" id="MBL6080075.1"/>
    </source>
</evidence>
<evidence type="ECO:0000256" key="2">
    <source>
        <dbReference type="ARBA" id="ARBA00022679"/>
    </source>
</evidence>
<keyword evidence="1 4" id="KW-0489">Methyltransferase</keyword>
<dbReference type="InterPro" id="IPR008715">
    <property type="entry name" value="SAM-MeTfrase_NodS-like"/>
</dbReference>
<dbReference type="Gene3D" id="3.40.50.150">
    <property type="entry name" value="Vaccinia Virus protein VP39"/>
    <property type="match status" value="1"/>
</dbReference>
<protein>
    <submittedName>
        <fullName evidence="4">Methyltransferase domain-containing protein</fullName>
    </submittedName>
</protein>
<dbReference type="GO" id="GO:0032259">
    <property type="term" value="P:methylation"/>
    <property type="evidence" value="ECO:0007669"/>
    <property type="project" value="UniProtKB-KW"/>
</dbReference>
<reference evidence="4 5" key="1">
    <citation type="submission" date="2021-01" db="EMBL/GenBank/DDBJ databases">
        <title>Belnapia mucosa sp. nov. and Belnapia arida sp. nov., isolated from the Tabernas Desert (Almeria, Spain).</title>
        <authorList>
            <person name="Molina-Menor E."/>
            <person name="Vidal-Verdu A."/>
            <person name="Calonge A."/>
            <person name="Satari L."/>
            <person name="Pereto J."/>
            <person name="Porcar M."/>
        </authorList>
    </citation>
    <scope>NUCLEOTIDE SEQUENCE [LARGE SCALE GENOMIC DNA]</scope>
    <source>
        <strain evidence="4 5">T18</strain>
    </source>
</reference>
<organism evidence="4 5">
    <name type="scientific">Belnapia arida</name>
    <dbReference type="NCBI Taxonomy" id="2804533"/>
    <lineage>
        <taxon>Bacteria</taxon>
        <taxon>Pseudomonadati</taxon>
        <taxon>Pseudomonadota</taxon>
        <taxon>Alphaproteobacteria</taxon>
        <taxon>Acetobacterales</taxon>
        <taxon>Roseomonadaceae</taxon>
        <taxon>Belnapia</taxon>
    </lineage>
</organism>
<comment type="caution">
    <text evidence="4">The sequence shown here is derived from an EMBL/GenBank/DDBJ whole genome shotgun (WGS) entry which is preliminary data.</text>
</comment>
<dbReference type="Pfam" id="PF05401">
    <property type="entry name" value="NodS"/>
    <property type="match status" value="1"/>
</dbReference>
<evidence type="ECO:0000256" key="3">
    <source>
        <dbReference type="ARBA" id="ARBA00022691"/>
    </source>
</evidence>
<dbReference type="PANTHER" id="PTHR43464">
    <property type="entry name" value="METHYLTRANSFERASE"/>
    <property type="match status" value="1"/>
</dbReference>
<dbReference type="GO" id="GO:0008168">
    <property type="term" value="F:methyltransferase activity"/>
    <property type="evidence" value="ECO:0007669"/>
    <property type="project" value="UniProtKB-KW"/>
</dbReference>
<dbReference type="CDD" id="cd02440">
    <property type="entry name" value="AdoMet_MTases"/>
    <property type="match status" value="1"/>
</dbReference>
<sequence>MSRAARSLTPAYFEALYARDPDPWRFADSAYERAKYDATLAALPRPRYGRVFEVGCSIGVLTLDLAARCDALLAVDAAETALSAARARCTEWPRVTFQRMRVPQDWPEQAAPFDLILLSEVVYYLDEADVARLAARVGASLAPGGEVLLVHWTGETDYPLSGDAAVGHFIRAAPFARPARQERTECYRLDLLRACLGDGSG</sequence>
<dbReference type="EMBL" id="JAETWB010000010">
    <property type="protein sequence ID" value="MBL6080075.1"/>
    <property type="molecule type" value="Genomic_DNA"/>
</dbReference>
<keyword evidence="2" id="KW-0808">Transferase</keyword>
<dbReference type="RefSeq" id="WP_202833312.1">
    <property type="nucleotide sequence ID" value="NZ_JAETWB010000010.1"/>
</dbReference>
<dbReference type="Proteomes" id="UP000660885">
    <property type="component" value="Unassembled WGS sequence"/>
</dbReference>
<proteinExistence type="predicted"/>
<accession>A0ABS1U5W4</accession>
<dbReference type="SUPFAM" id="SSF53335">
    <property type="entry name" value="S-adenosyl-L-methionine-dependent methyltransferases"/>
    <property type="match status" value="1"/>
</dbReference>
<gene>
    <name evidence="4" type="ORF">JMJ56_18805</name>
</gene>
<keyword evidence="3" id="KW-0949">S-adenosyl-L-methionine</keyword>
<dbReference type="InterPro" id="IPR029063">
    <property type="entry name" value="SAM-dependent_MTases_sf"/>
</dbReference>
<evidence type="ECO:0000256" key="1">
    <source>
        <dbReference type="ARBA" id="ARBA00022603"/>
    </source>
</evidence>